<keyword evidence="5" id="KW-0234">DNA repair</keyword>
<dbReference type="GO" id="GO:0006285">
    <property type="term" value="P:base-excision repair, AP site formation"/>
    <property type="evidence" value="ECO:0007669"/>
    <property type="project" value="TreeGrafter"/>
</dbReference>
<protein>
    <recommendedName>
        <fullName evidence="3">DNA-3-methyladenine glycosylase II</fullName>
        <ecNumber evidence="3">3.2.2.21</ecNumber>
    </recommendedName>
</protein>
<dbReference type="STRING" id="1715989.NITINOP_0162"/>
<dbReference type="PANTHER" id="PTHR43003:SF5">
    <property type="entry name" value="DNA-3-METHYLADENINE GLYCOSYLASE"/>
    <property type="match status" value="1"/>
</dbReference>
<organism evidence="7 8">
    <name type="scientific">Candidatus Nitrospira inopinata</name>
    <dbReference type="NCBI Taxonomy" id="1715989"/>
    <lineage>
        <taxon>Bacteria</taxon>
        <taxon>Pseudomonadati</taxon>
        <taxon>Nitrospirota</taxon>
        <taxon>Nitrospiria</taxon>
        <taxon>Nitrospirales</taxon>
        <taxon>Nitrospiraceae</taxon>
        <taxon>Nitrospira</taxon>
    </lineage>
</organism>
<reference evidence="8" key="1">
    <citation type="submission" date="2015-09" db="EMBL/GenBank/DDBJ databases">
        <authorList>
            <person name="Daims H."/>
        </authorList>
    </citation>
    <scope>NUCLEOTIDE SEQUENCE [LARGE SCALE GENOMIC DNA]</scope>
</reference>
<keyword evidence="7" id="KW-0378">Hydrolase</keyword>
<dbReference type="InterPro" id="IPR011257">
    <property type="entry name" value="DNA_glycosylase"/>
</dbReference>
<dbReference type="Gene3D" id="1.10.1670.40">
    <property type="match status" value="1"/>
</dbReference>
<dbReference type="Proteomes" id="UP000066284">
    <property type="component" value="Chromosome 1"/>
</dbReference>
<dbReference type="GO" id="GO:0006307">
    <property type="term" value="P:DNA alkylation repair"/>
    <property type="evidence" value="ECO:0007669"/>
    <property type="project" value="TreeGrafter"/>
</dbReference>
<evidence type="ECO:0000256" key="5">
    <source>
        <dbReference type="ARBA" id="ARBA00023204"/>
    </source>
</evidence>
<dbReference type="EC" id="3.2.2.21" evidence="3"/>
<gene>
    <name evidence="7" type="primary">alkA</name>
    <name evidence="7" type="ORF">NITINOP_0162</name>
</gene>
<dbReference type="PANTHER" id="PTHR43003">
    <property type="entry name" value="DNA-3-METHYLADENINE GLYCOSYLASE"/>
    <property type="match status" value="1"/>
</dbReference>
<dbReference type="InterPro" id="IPR003265">
    <property type="entry name" value="HhH-GPD_domain"/>
</dbReference>
<dbReference type="GO" id="GO:0032993">
    <property type="term" value="C:protein-DNA complex"/>
    <property type="evidence" value="ECO:0007669"/>
    <property type="project" value="TreeGrafter"/>
</dbReference>
<evidence type="ECO:0000256" key="3">
    <source>
        <dbReference type="ARBA" id="ARBA00012000"/>
    </source>
</evidence>
<dbReference type="GO" id="GO:0008725">
    <property type="term" value="F:DNA-3-methyladenine glycosylase activity"/>
    <property type="evidence" value="ECO:0007669"/>
    <property type="project" value="TreeGrafter"/>
</dbReference>
<evidence type="ECO:0000259" key="6">
    <source>
        <dbReference type="SMART" id="SM00478"/>
    </source>
</evidence>
<keyword evidence="7" id="KW-0326">Glycosidase</keyword>
<evidence type="ECO:0000256" key="4">
    <source>
        <dbReference type="ARBA" id="ARBA00022763"/>
    </source>
</evidence>
<dbReference type="EMBL" id="LN885086">
    <property type="protein sequence ID" value="CUQ65138.1"/>
    <property type="molecule type" value="Genomic_DNA"/>
</dbReference>
<evidence type="ECO:0000313" key="7">
    <source>
        <dbReference type="EMBL" id="CUQ65138.1"/>
    </source>
</evidence>
<dbReference type="Gene3D" id="1.10.340.30">
    <property type="entry name" value="Hypothetical protein, domain 2"/>
    <property type="match status" value="1"/>
</dbReference>
<dbReference type="SMART" id="SM00478">
    <property type="entry name" value="ENDO3c"/>
    <property type="match status" value="1"/>
</dbReference>
<dbReference type="KEGG" id="nio:NITINOP_0162"/>
<comment type="catalytic activity">
    <reaction evidence="1">
        <text>Hydrolysis of alkylated DNA, releasing 3-methyladenine, 3-methylguanine, 7-methylguanine and 7-methyladenine.</text>
        <dbReference type="EC" id="3.2.2.21"/>
    </reaction>
</comment>
<keyword evidence="4" id="KW-0227">DNA damage</keyword>
<dbReference type="FunFam" id="1.10.340.30:FF:000004">
    <property type="entry name" value="DNA-3-methyladenine glycosylase II"/>
    <property type="match status" value="1"/>
</dbReference>
<dbReference type="GO" id="GO:0043916">
    <property type="term" value="F:DNA-7-methylguanine glycosylase activity"/>
    <property type="evidence" value="ECO:0007669"/>
    <property type="project" value="TreeGrafter"/>
</dbReference>
<sequence>MGNALLVAGLTAMGEHRSAEEYLARVDPVMGRLIRDVGPCTLTPQPRRPLFESLVRAIAYQQLHAQAAESILRRFIALCRGRGFPGPEQVLSMPEGPLRDAGFSSAKIAALRDLAEKTLDGTVPTKRALARMDDEAIVERLTTVRGIGRWTVEMLLIFHLGRPDILPVTDFGVRNGFRIAYGLRTMPAPKRVGRHGERWKPHRTVAAWYLWRAVDRAKGDRSTTGRKKT</sequence>
<proteinExistence type="inferred from homology"/>
<evidence type="ECO:0000256" key="1">
    <source>
        <dbReference type="ARBA" id="ARBA00000086"/>
    </source>
</evidence>
<dbReference type="GO" id="GO:0032131">
    <property type="term" value="F:alkylated DNA binding"/>
    <property type="evidence" value="ECO:0007669"/>
    <property type="project" value="TreeGrafter"/>
</dbReference>
<dbReference type="Pfam" id="PF00730">
    <property type="entry name" value="HhH-GPD"/>
    <property type="match status" value="1"/>
</dbReference>
<dbReference type="AlphaFoldDB" id="A0A0S4KTW9"/>
<evidence type="ECO:0000313" key="8">
    <source>
        <dbReference type="Proteomes" id="UP000066284"/>
    </source>
</evidence>
<dbReference type="CDD" id="cd00056">
    <property type="entry name" value="ENDO3c"/>
    <property type="match status" value="1"/>
</dbReference>
<dbReference type="InterPro" id="IPR051912">
    <property type="entry name" value="Alkylbase_DNA_Glycosylase/TA"/>
</dbReference>
<keyword evidence="8" id="KW-1185">Reference proteome</keyword>
<evidence type="ECO:0000256" key="2">
    <source>
        <dbReference type="ARBA" id="ARBA00010817"/>
    </source>
</evidence>
<dbReference type="SUPFAM" id="SSF48150">
    <property type="entry name" value="DNA-glycosylase"/>
    <property type="match status" value="1"/>
</dbReference>
<feature type="domain" description="HhH-GPD" evidence="6">
    <location>
        <begin position="59"/>
        <end position="219"/>
    </location>
</feature>
<name>A0A0S4KTW9_9BACT</name>
<accession>A0A0S4KTW9</accession>
<comment type="similarity">
    <text evidence="2">Belongs to the alkylbase DNA glycosidase AlkA family.</text>
</comment>